<keyword evidence="6" id="KW-0482">Metalloprotease</keyword>
<evidence type="ECO:0000256" key="7">
    <source>
        <dbReference type="SAM" id="SignalP"/>
    </source>
</evidence>
<evidence type="ECO:0000313" key="10">
    <source>
        <dbReference type="Proteomes" id="UP000239800"/>
    </source>
</evidence>
<evidence type="ECO:0000256" key="2">
    <source>
        <dbReference type="ARBA" id="ARBA00005988"/>
    </source>
</evidence>
<keyword evidence="9" id="KW-0121">Carboxypeptidase</keyword>
<sequence>MRLILTGLLLFIGLFAQAQLQSPSDFLGYTIGTEFSRHADVVRYFEHVASNSDMVTYHQYGKTNERRPLTYAIVSTSANLAKIEQIRTDNLKSIGLESGSAQPDVAIVWLSYNVHGNEASSTEASMQTLYELITQKKAWLENTVVIIDPCINPDGRDRYANWYNQVKATPYNSAQIATEHNEPWPGGRPNHYLFDLNRDWAWASQVETQQRLVIYNQWMPHVHVDFHEQGINEPYYFAPAAEPYHEIISPWQREFQTQIGKNHAKYFDAEGWLFFTRERFDLLYPSYGDTYPTYMGAIGMTYEQAGHGRAGLGIDTDEGYELTLVDRVAHHNTTGLSTVEISSRNAARLNEEFRNFFNDNSGMKYKSYVLNGHPDKIAALAALLDRHEIRYGYGSGGSVSGFSYTENGSGSVSASGALIVSTNQPKGKMVKVLFDPDAKLSTPLTYDITAWSIPHAYGLECVASTSLVSANGTAPIANVINQVVIGTPGYILPWNSMQDAAFLSDLLANDVKVRFSEKDLSFAGRQFKKGSLVITKSDNRQNPDFDALVTSMANKHGRALFASPTSFSDNGTDFGSPDIKLVPKNRIAVLKGDGTSSLSYGATWHYFETQLNYPITSIDTDDFSTDALANFDILVMPSGWYGRMLNGNNLDGLKSWIRDGGKVIAIGGAAGAFEGKDGFGIASNETSDDEDEDSSKLLPYDQREQDYVKNMITGAIYQVSVDNTHPMAFGYDKDYFSLKLGGTSYKLLDGGFNVGHIGEEPNSVSGFSGEKAKAGLKNSLVFGEQRMGRGSVVYLVDDVLFRSFWENGKLFMANSIFFVNSNVFRL</sequence>
<dbReference type="CDD" id="cd01653">
    <property type="entry name" value="GATase1"/>
    <property type="match status" value="1"/>
</dbReference>
<evidence type="ECO:0000256" key="3">
    <source>
        <dbReference type="ARBA" id="ARBA00022670"/>
    </source>
</evidence>
<evidence type="ECO:0000259" key="8">
    <source>
        <dbReference type="SMART" id="SM00631"/>
    </source>
</evidence>
<dbReference type="SUPFAM" id="SSF53187">
    <property type="entry name" value="Zn-dependent exopeptidases"/>
    <property type="match status" value="1"/>
</dbReference>
<dbReference type="EMBL" id="MQUB01000001">
    <property type="protein sequence ID" value="PQB04765.1"/>
    <property type="molecule type" value="Genomic_DNA"/>
</dbReference>
<dbReference type="Proteomes" id="UP000239800">
    <property type="component" value="Unassembled WGS sequence"/>
</dbReference>
<dbReference type="InterPro" id="IPR029062">
    <property type="entry name" value="Class_I_gatase-like"/>
</dbReference>
<dbReference type="PANTHER" id="PTHR11705">
    <property type="entry name" value="PROTEASE FAMILY M14 CARBOXYPEPTIDASE A,B"/>
    <property type="match status" value="1"/>
</dbReference>
<dbReference type="GO" id="GO:0005615">
    <property type="term" value="C:extracellular space"/>
    <property type="evidence" value="ECO:0007669"/>
    <property type="project" value="TreeGrafter"/>
</dbReference>
<dbReference type="AlphaFoldDB" id="A0A2S7KQ69"/>
<feature type="signal peptide" evidence="7">
    <location>
        <begin position="1"/>
        <end position="18"/>
    </location>
</feature>
<accession>A0A2S7KQ69</accession>
<dbReference type="SUPFAM" id="SSF52317">
    <property type="entry name" value="Class I glutamine amidotransferase-like"/>
    <property type="match status" value="1"/>
</dbReference>
<comment type="similarity">
    <text evidence="2">Belongs to the peptidase M14 family.</text>
</comment>
<keyword evidence="5" id="KW-0862">Zinc</keyword>
<dbReference type="SMART" id="SM00631">
    <property type="entry name" value="Zn_pept"/>
    <property type="match status" value="1"/>
</dbReference>
<comment type="caution">
    <text evidence="9">The sequence shown here is derived from an EMBL/GenBank/DDBJ whole genome shotgun (WGS) entry which is preliminary data.</text>
</comment>
<comment type="cofactor">
    <cofactor evidence="1">
        <name>Zn(2+)</name>
        <dbReference type="ChEBI" id="CHEBI:29105"/>
    </cofactor>
</comment>
<name>A0A2S7KQ69_9FLAO</name>
<dbReference type="GO" id="GO:0008270">
    <property type="term" value="F:zinc ion binding"/>
    <property type="evidence" value="ECO:0007669"/>
    <property type="project" value="InterPro"/>
</dbReference>
<feature type="domain" description="Peptidase M14" evidence="8">
    <location>
        <begin position="35"/>
        <end position="301"/>
    </location>
</feature>
<feature type="chain" id="PRO_5015429064" evidence="7">
    <location>
        <begin position="19"/>
        <end position="826"/>
    </location>
</feature>
<evidence type="ECO:0000256" key="5">
    <source>
        <dbReference type="ARBA" id="ARBA00022833"/>
    </source>
</evidence>
<protein>
    <submittedName>
        <fullName evidence="9">Zinc carboxypeptidase</fullName>
    </submittedName>
</protein>
<dbReference type="Pfam" id="PF00246">
    <property type="entry name" value="Peptidase_M14"/>
    <property type="match status" value="1"/>
</dbReference>
<evidence type="ECO:0000256" key="6">
    <source>
        <dbReference type="ARBA" id="ARBA00023049"/>
    </source>
</evidence>
<dbReference type="PANTHER" id="PTHR11705:SF143">
    <property type="entry name" value="SLL0236 PROTEIN"/>
    <property type="match status" value="1"/>
</dbReference>
<evidence type="ECO:0000313" key="9">
    <source>
        <dbReference type="EMBL" id="PQB04765.1"/>
    </source>
</evidence>
<keyword evidence="4" id="KW-0378">Hydrolase</keyword>
<proteinExistence type="inferred from homology"/>
<dbReference type="InterPro" id="IPR000834">
    <property type="entry name" value="Peptidase_M14"/>
</dbReference>
<keyword evidence="10" id="KW-1185">Reference proteome</keyword>
<dbReference type="Gene3D" id="3.40.630.10">
    <property type="entry name" value="Zn peptidases"/>
    <property type="match status" value="1"/>
</dbReference>
<dbReference type="RefSeq" id="WP_104812693.1">
    <property type="nucleotide sequence ID" value="NZ_MQUB01000001.1"/>
</dbReference>
<dbReference type="GO" id="GO:0004181">
    <property type="term" value="F:metallocarboxypeptidase activity"/>
    <property type="evidence" value="ECO:0007669"/>
    <property type="project" value="InterPro"/>
</dbReference>
<dbReference type="GO" id="GO:0006508">
    <property type="term" value="P:proteolysis"/>
    <property type="evidence" value="ECO:0007669"/>
    <property type="project" value="UniProtKB-KW"/>
</dbReference>
<dbReference type="CDD" id="cd06238">
    <property type="entry name" value="M14-like"/>
    <property type="match status" value="1"/>
</dbReference>
<keyword evidence="7" id="KW-0732">Signal</keyword>
<organism evidence="9 10">
    <name type="scientific">Aureitalea marina</name>
    <dbReference type="NCBI Taxonomy" id="930804"/>
    <lineage>
        <taxon>Bacteria</taxon>
        <taxon>Pseudomonadati</taxon>
        <taxon>Bacteroidota</taxon>
        <taxon>Flavobacteriia</taxon>
        <taxon>Flavobacteriales</taxon>
        <taxon>Flavobacteriaceae</taxon>
        <taxon>Aureitalea</taxon>
    </lineage>
</organism>
<reference evidence="9 10" key="1">
    <citation type="submission" date="2016-11" db="EMBL/GenBank/DDBJ databases">
        <title>Trade-off between light-utilization and light-protection in marine flavobacteria.</title>
        <authorList>
            <person name="Kumagai Y."/>
        </authorList>
    </citation>
    <scope>NUCLEOTIDE SEQUENCE [LARGE SCALE GENOMIC DNA]</scope>
    <source>
        <strain evidence="9 10">NBRC 107741</strain>
    </source>
</reference>
<keyword evidence="3" id="KW-0645">Protease</keyword>
<evidence type="ECO:0000256" key="1">
    <source>
        <dbReference type="ARBA" id="ARBA00001947"/>
    </source>
</evidence>
<evidence type="ECO:0000256" key="4">
    <source>
        <dbReference type="ARBA" id="ARBA00022801"/>
    </source>
</evidence>
<dbReference type="OrthoDB" id="9758209at2"/>
<gene>
    <name evidence="9" type="ORF">BST85_07550</name>
</gene>